<feature type="domain" description="Fibronectin type-III" evidence="4">
    <location>
        <begin position="210"/>
        <end position="311"/>
    </location>
</feature>
<feature type="domain" description="SLH" evidence="5">
    <location>
        <begin position="1157"/>
        <end position="1216"/>
    </location>
</feature>
<keyword evidence="7" id="KW-1185">Reference proteome</keyword>
<feature type="domain" description="SLH" evidence="5">
    <location>
        <begin position="1222"/>
        <end position="1278"/>
    </location>
</feature>
<feature type="domain" description="SLH" evidence="5">
    <location>
        <begin position="1093"/>
        <end position="1156"/>
    </location>
</feature>
<evidence type="ECO:0000313" key="7">
    <source>
        <dbReference type="Proteomes" id="UP000535838"/>
    </source>
</evidence>
<dbReference type="AlphaFoldDB" id="A0A841SV25"/>
<dbReference type="PANTHER" id="PTHR46708">
    <property type="entry name" value="TENASCIN"/>
    <property type="match status" value="1"/>
</dbReference>
<protein>
    <submittedName>
        <fullName evidence="6">Fibronectin type III domain-containing protein</fullName>
    </submittedName>
</protein>
<dbReference type="Gene3D" id="2.60.120.260">
    <property type="entry name" value="Galactose-binding domain-like"/>
    <property type="match status" value="1"/>
</dbReference>
<dbReference type="InterPro" id="IPR013783">
    <property type="entry name" value="Ig-like_fold"/>
</dbReference>
<dbReference type="InterPro" id="IPR036116">
    <property type="entry name" value="FN3_sf"/>
</dbReference>
<dbReference type="EMBL" id="JACJVQ010000011">
    <property type="protein sequence ID" value="MBB6635112.1"/>
    <property type="molecule type" value="Genomic_DNA"/>
</dbReference>
<dbReference type="Pfam" id="PF00395">
    <property type="entry name" value="SLH"/>
    <property type="match status" value="3"/>
</dbReference>
<comment type="caution">
    <text evidence="6">The sequence shown here is derived from an EMBL/GenBank/DDBJ whole genome shotgun (WGS) entry which is preliminary data.</text>
</comment>
<dbReference type="CDD" id="cd01833">
    <property type="entry name" value="XynB_like"/>
    <property type="match status" value="1"/>
</dbReference>
<keyword evidence="1" id="KW-0677">Repeat</keyword>
<dbReference type="InterPro" id="IPR003961">
    <property type="entry name" value="FN3_dom"/>
</dbReference>
<dbReference type="InterPro" id="IPR001119">
    <property type="entry name" value="SLH_dom"/>
</dbReference>
<feature type="compositionally biased region" description="Gly residues" evidence="2">
    <location>
        <begin position="890"/>
        <end position="899"/>
    </location>
</feature>
<feature type="signal peptide" evidence="3">
    <location>
        <begin position="1"/>
        <end position="20"/>
    </location>
</feature>
<dbReference type="InterPro" id="IPR036514">
    <property type="entry name" value="SGNH_hydro_sf"/>
</dbReference>
<dbReference type="Pfam" id="PF00041">
    <property type="entry name" value="fn3"/>
    <property type="match status" value="4"/>
</dbReference>
<dbReference type="PROSITE" id="PS51272">
    <property type="entry name" value="SLH"/>
    <property type="match status" value="3"/>
</dbReference>
<dbReference type="InterPro" id="IPR013830">
    <property type="entry name" value="SGNH_hydro"/>
</dbReference>
<dbReference type="Proteomes" id="UP000535838">
    <property type="component" value="Unassembled WGS sequence"/>
</dbReference>
<dbReference type="Gene3D" id="3.40.50.1110">
    <property type="entry name" value="SGNH hydrolase"/>
    <property type="match status" value="1"/>
</dbReference>
<evidence type="ECO:0000259" key="4">
    <source>
        <dbReference type="PROSITE" id="PS50853"/>
    </source>
</evidence>
<dbReference type="SUPFAM" id="SSF52266">
    <property type="entry name" value="SGNH hydrolase"/>
    <property type="match status" value="1"/>
</dbReference>
<evidence type="ECO:0000256" key="1">
    <source>
        <dbReference type="ARBA" id="ARBA00022737"/>
    </source>
</evidence>
<dbReference type="InterPro" id="IPR050991">
    <property type="entry name" value="ECM_Regulatory_Proteins"/>
</dbReference>
<reference evidence="6 7" key="1">
    <citation type="submission" date="2020-08" db="EMBL/GenBank/DDBJ databases">
        <title>Cohnella phylogeny.</title>
        <authorList>
            <person name="Dunlap C."/>
        </authorList>
    </citation>
    <scope>NUCLEOTIDE SEQUENCE [LARGE SCALE GENOMIC DNA]</scope>
    <source>
        <strain evidence="6 7">DSM 25241</strain>
    </source>
</reference>
<dbReference type="CDD" id="cd00063">
    <property type="entry name" value="FN3"/>
    <property type="match status" value="5"/>
</dbReference>
<dbReference type="PANTHER" id="PTHR46708:SF2">
    <property type="entry name" value="FIBRONECTIN TYPE-III DOMAIN-CONTAINING PROTEIN"/>
    <property type="match status" value="1"/>
</dbReference>
<feature type="domain" description="Fibronectin type-III" evidence="4">
    <location>
        <begin position="714"/>
        <end position="803"/>
    </location>
</feature>
<evidence type="ECO:0000256" key="2">
    <source>
        <dbReference type="SAM" id="MobiDB-lite"/>
    </source>
</evidence>
<name>A0A841SV25_9BACL</name>
<evidence type="ECO:0000313" key="6">
    <source>
        <dbReference type="EMBL" id="MBB6635112.1"/>
    </source>
</evidence>
<dbReference type="SMART" id="SM00060">
    <property type="entry name" value="FN3"/>
    <property type="match status" value="5"/>
</dbReference>
<keyword evidence="3" id="KW-0732">Signal</keyword>
<dbReference type="Gene3D" id="2.60.40.10">
    <property type="entry name" value="Immunoglobulins"/>
    <property type="match status" value="5"/>
</dbReference>
<evidence type="ECO:0000259" key="5">
    <source>
        <dbReference type="PROSITE" id="PS51272"/>
    </source>
</evidence>
<evidence type="ECO:0000256" key="3">
    <source>
        <dbReference type="SAM" id="SignalP"/>
    </source>
</evidence>
<gene>
    <name evidence="6" type="ORF">H7B67_13410</name>
</gene>
<proteinExistence type="predicted"/>
<feature type="domain" description="Fibronectin type-III" evidence="4">
    <location>
        <begin position="621"/>
        <end position="713"/>
    </location>
</feature>
<feature type="region of interest" description="Disordered" evidence="2">
    <location>
        <begin position="878"/>
        <end position="910"/>
    </location>
</feature>
<dbReference type="PROSITE" id="PS50853">
    <property type="entry name" value="FN3"/>
    <property type="match status" value="4"/>
</dbReference>
<organism evidence="6 7">
    <name type="scientific">Cohnella thailandensis</name>
    <dbReference type="NCBI Taxonomy" id="557557"/>
    <lineage>
        <taxon>Bacteria</taxon>
        <taxon>Bacillati</taxon>
        <taxon>Bacillota</taxon>
        <taxon>Bacilli</taxon>
        <taxon>Bacillales</taxon>
        <taxon>Paenibacillaceae</taxon>
        <taxon>Cohnella</taxon>
    </lineage>
</organism>
<accession>A0A841SV25</accession>
<feature type="chain" id="PRO_5039445746" evidence="3">
    <location>
        <begin position="21"/>
        <end position="1278"/>
    </location>
</feature>
<dbReference type="RefSeq" id="WP_185120357.1">
    <property type="nucleotide sequence ID" value="NZ_JACJVQ010000011.1"/>
</dbReference>
<dbReference type="SUPFAM" id="SSF49265">
    <property type="entry name" value="Fibronectin type III"/>
    <property type="match status" value="4"/>
</dbReference>
<dbReference type="Pfam" id="PF13472">
    <property type="entry name" value="Lipase_GDSL_2"/>
    <property type="match status" value="1"/>
</dbReference>
<sequence>MKLAARWCLIVVLFFSFVPANYLKASTVEGKPEEYDVNLLGNGTFEEAPEPPRTIASWEKWPSTDDIEVVDSPTEPGNRVLKIHADQIPVQWGVAEAHQVVEAKPNQPFQLATDVFFESTDATLPTLVTVRIDFYDEKFDVVDLNYEEAYIAHFSKNIYQPNGDFETVLLNGIAPEGTRYAKVELDIKAYEANAKGTAYFDNVKLSYQWAPTHLRKTAQTDTSVSLEWDKPLYGDGYAYEVYRVNETGDGKGDEKIAETKSTSYTWKELYSPTNLKDAVLAYSFYVVAKPDGSSSPVSQPSNTLRIATQKPANTISIMPVGDSLTLGYPIPPGYRGPLWELLQAESSDVLFVGSVKDNEADKAGFDPDHEGHPGYTTEQIAEVVDSQVPVYAPDYVLLMAGTNYMMHYSNQAGHMKGMIERITDSLPDTYVITAAIPDIYLFDNTLIPLVRQYNEELKEVVRELREEGKKVGIVDMNSMVTSQYYQDPGNDDIHPNADGYKVMAEVWYDAIDAVINTGDVAGGIPTKPVLNEPVLSEDHSAVELSWQEASDNIGVDRYKIYVNDVEKASVTGATYGVVTNLAPSTTYYFSVAAVDKAGNQSVSDKVRIDTPAAIDLSPPSTPAGLTASDITHNGVTLSWTSSADDVGIREYRIGYGDSAVSVTNVVYDSDNRIRYELTGLSPETPYEFNVKAIDHAGNASEASEPVSIETMAAPPSGLRVEAKTTTGVTLTWNEATDKDGIAEYRIYRQDSPVVTTDRTSYSFEGLTPGQTYSFQVTAVDTKQNETLKSGSLDVKMELQAPLGLNMTQNTLRSIDIQWPPVGGATGYHVYLDGKRVATTTDTAYHAEGLTPDTKYSFAVQSIFGEGLESEIGAAIEFSTGKIPDSPPPGGGGGGGGGGAAPSPSESAAKYETTDKGIKLTLVPDAEEALKSLNGTETRLAFDIPSDKPFDLLEFGLDGAVWKLAAEKQKPIVIRMGGFAVELSPGWLKVEEKDKLTFTIAKRSLDRDNVSSGQSLKPISNAFAITVQRNGVQVAELAKPARLSLPTTEKPDADLSGVYLLDETKGTWIYLGGTVDAGALKLEMSHFSEVAVLTSVKTFEDIASHWARKEIESLAARQIVTGVTSDRFDPAGEVTRAEFAVMLARALKLDAANEQLPFEDLHEDDWYYDAIAAAYRAGWIQGVGGNRLAPADRITREEMAVLIEKAYAYAKGGTAGSNELIEELPFRDSAEVSEWAAESVRLATSQGLIQGIDGSFKPKLYADRAQAAVMIGRLLKSTD</sequence>
<feature type="domain" description="Fibronectin type-III" evidence="4">
    <location>
        <begin position="524"/>
        <end position="613"/>
    </location>
</feature>